<sequence>MPVLRALAESDTTVGELAGRLAVPVQEIVRRVGALEARGYVRRLGAAGDVRDRRIQITTAGDAAAAADRHDELAVEEQLVARLGAVEVTAARNVLLALLEVADRPAART</sequence>
<gene>
    <name evidence="2" type="ORF">ADL15_47580</name>
</gene>
<dbReference type="AlphaFoldDB" id="A0A117MKQ2"/>
<dbReference type="PROSITE" id="PS50995">
    <property type="entry name" value="HTH_MARR_2"/>
    <property type="match status" value="1"/>
</dbReference>
<evidence type="ECO:0000313" key="3">
    <source>
        <dbReference type="Proteomes" id="UP000053244"/>
    </source>
</evidence>
<evidence type="ECO:0000259" key="1">
    <source>
        <dbReference type="PROSITE" id="PS50995"/>
    </source>
</evidence>
<dbReference type="EMBL" id="LLZH01000338">
    <property type="protein sequence ID" value="KUL22732.1"/>
    <property type="molecule type" value="Genomic_DNA"/>
</dbReference>
<proteinExistence type="predicted"/>
<keyword evidence="3" id="KW-1185">Reference proteome</keyword>
<accession>A0A117MKQ2</accession>
<dbReference type="Pfam" id="PF12802">
    <property type="entry name" value="MarR_2"/>
    <property type="match status" value="1"/>
</dbReference>
<dbReference type="GO" id="GO:0003700">
    <property type="term" value="F:DNA-binding transcription factor activity"/>
    <property type="evidence" value="ECO:0007669"/>
    <property type="project" value="InterPro"/>
</dbReference>
<reference evidence="2 3" key="1">
    <citation type="submission" date="2015-10" db="EMBL/GenBank/DDBJ databases">
        <authorList>
            <person name="Gilbert D.G."/>
        </authorList>
    </citation>
    <scope>NUCLEOTIDE SEQUENCE [LARGE SCALE GENOMIC DNA]</scope>
    <source>
        <strain evidence="2 3">NRRL B-16712</strain>
    </source>
</reference>
<dbReference type="SUPFAM" id="SSF46785">
    <property type="entry name" value="Winged helix' DNA-binding domain"/>
    <property type="match status" value="1"/>
</dbReference>
<dbReference type="InterPro" id="IPR036390">
    <property type="entry name" value="WH_DNA-bd_sf"/>
</dbReference>
<evidence type="ECO:0000313" key="2">
    <source>
        <dbReference type="EMBL" id="KUL22732.1"/>
    </source>
</evidence>
<feature type="domain" description="HTH marR-type" evidence="1">
    <location>
        <begin position="1"/>
        <end position="100"/>
    </location>
</feature>
<organism evidence="2 3">
    <name type="scientific">Actinoplanes awajinensis subsp. mycoplanecinus</name>
    <dbReference type="NCBI Taxonomy" id="135947"/>
    <lineage>
        <taxon>Bacteria</taxon>
        <taxon>Bacillati</taxon>
        <taxon>Actinomycetota</taxon>
        <taxon>Actinomycetes</taxon>
        <taxon>Micromonosporales</taxon>
        <taxon>Micromonosporaceae</taxon>
        <taxon>Actinoplanes</taxon>
    </lineage>
</organism>
<name>A0A117MKQ2_9ACTN</name>
<dbReference type="Gene3D" id="1.10.10.10">
    <property type="entry name" value="Winged helix-like DNA-binding domain superfamily/Winged helix DNA-binding domain"/>
    <property type="match status" value="1"/>
</dbReference>
<dbReference type="Proteomes" id="UP000053244">
    <property type="component" value="Unassembled WGS sequence"/>
</dbReference>
<dbReference type="SMART" id="SM00347">
    <property type="entry name" value="HTH_MARR"/>
    <property type="match status" value="1"/>
</dbReference>
<protein>
    <recommendedName>
        <fullName evidence="1">HTH marR-type domain-containing protein</fullName>
    </recommendedName>
</protein>
<dbReference type="InterPro" id="IPR000835">
    <property type="entry name" value="HTH_MarR-typ"/>
</dbReference>
<comment type="caution">
    <text evidence="2">The sequence shown here is derived from an EMBL/GenBank/DDBJ whole genome shotgun (WGS) entry which is preliminary data.</text>
</comment>
<dbReference type="InterPro" id="IPR036388">
    <property type="entry name" value="WH-like_DNA-bd_sf"/>
</dbReference>